<dbReference type="EMBL" id="NPDR01000017">
    <property type="protein sequence ID" value="PJZ47532.1"/>
    <property type="molecule type" value="Genomic_DNA"/>
</dbReference>
<evidence type="ECO:0000313" key="3">
    <source>
        <dbReference type="Proteomes" id="UP000231926"/>
    </source>
</evidence>
<comment type="caution">
    <text evidence="2">The sequence shown here is derived from an EMBL/GenBank/DDBJ whole genome shotgun (WGS) entry which is preliminary data.</text>
</comment>
<protein>
    <recommendedName>
        <fullName evidence="1">TIR domain-containing protein</fullName>
    </recommendedName>
</protein>
<name>A0A2M9Y7Q7_9LEPT</name>
<evidence type="ECO:0000313" key="2">
    <source>
        <dbReference type="EMBL" id="PJZ47532.1"/>
    </source>
</evidence>
<proteinExistence type="predicted"/>
<dbReference type="AlphaFoldDB" id="A0A2M9Y7Q7"/>
<reference evidence="2 3" key="1">
    <citation type="submission" date="2017-07" db="EMBL/GenBank/DDBJ databases">
        <title>Leptospira spp. isolated from tropical soils.</title>
        <authorList>
            <person name="Thibeaux R."/>
            <person name="Iraola G."/>
            <person name="Ferres I."/>
            <person name="Bierque E."/>
            <person name="Girault D."/>
            <person name="Soupe-Gilbert M.-E."/>
            <person name="Picardeau M."/>
            <person name="Goarant C."/>
        </authorList>
    </citation>
    <scope>NUCLEOTIDE SEQUENCE [LARGE SCALE GENOMIC DNA]</scope>
    <source>
        <strain evidence="2 3">FH4-C-A2</strain>
    </source>
</reference>
<dbReference type="InterPro" id="IPR035897">
    <property type="entry name" value="Toll_tir_struct_dom_sf"/>
</dbReference>
<organism evidence="2 3">
    <name type="scientific">Leptospira saintgironsiae</name>
    <dbReference type="NCBI Taxonomy" id="2023183"/>
    <lineage>
        <taxon>Bacteria</taxon>
        <taxon>Pseudomonadati</taxon>
        <taxon>Spirochaetota</taxon>
        <taxon>Spirochaetia</taxon>
        <taxon>Leptospirales</taxon>
        <taxon>Leptospiraceae</taxon>
        <taxon>Leptospira</taxon>
    </lineage>
</organism>
<dbReference type="RefSeq" id="WP_100711843.1">
    <property type="nucleotide sequence ID" value="NZ_NPDR01000017.1"/>
</dbReference>
<accession>A0A2M9Y7Q7</accession>
<sequence length="251" mass="29233">MKIKLFISYSEKDRKKIKLIQQVFSNAPEIELIIIANNKSEMISLTKKVTDGIKESNYFVPILTRQSISEQWINQEIGYANAFKEIKNDSLNILPVAEKSVLNNLKGFIHKQLDISFLFEGNESNERVESIRFKKNILSLKEFIIKENKLKSGQNPTNDLYNLIVNKRFNFVYNSETKKSKDIIFSPDGTIGRGRNQNENTWEIKNERLIIKNSEDKIFSIFAYDPQTKTLRHTNDPNTLSLKNQYMESVE</sequence>
<feature type="domain" description="TIR" evidence="1">
    <location>
        <begin position="6"/>
        <end position="99"/>
    </location>
</feature>
<gene>
    <name evidence="2" type="ORF">CH362_18730</name>
</gene>
<evidence type="ECO:0000259" key="1">
    <source>
        <dbReference type="Pfam" id="PF13676"/>
    </source>
</evidence>
<dbReference type="SUPFAM" id="SSF52200">
    <property type="entry name" value="Toll/Interleukin receptor TIR domain"/>
    <property type="match status" value="1"/>
</dbReference>
<dbReference type="Pfam" id="PF13676">
    <property type="entry name" value="TIR_2"/>
    <property type="match status" value="1"/>
</dbReference>
<dbReference type="GO" id="GO:0007165">
    <property type="term" value="P:signal transduction"/>
    <property type="evidence" value="ECO:0007669"/>
    <property type="project" value="InterPro"/>
</dbReference>
<keyword evidence="3" id="KW-1185">Reference proteome</keyword>
<dbReference type="InterPro" id="IPR000157">
    <property type="entry name" value="TIR_dom"/>
</dbReference>
<dbReference type="Gene3D" id="3.40.50.10140">
    <property type="entry name" value="Toll/interleukin-1 receptor homology (TIR) domain"/>
    <property type="match status" value="1"/>
</dbReference>
<dbReference type="OrthoDB" id="1098242at2"/>
<dbReference type="Proteomes" id="UP000231926">
    <property type="component" value="Unassembled WGS sequence"/>
</dbReference>